<evidence type="ECO:0000313" key="1">
    <source>
        <dbReference type="EMBL" id="KAJ3536286.1"/>
    </source>
</evidence>
<keyword evidence="2" id="KW-1185">Reference proteome</keyword>
<dbReference type="EMBL" id="JANHOG010001486">
    <property type="protein sequence ID" value="KAJ3536286.1"/>
    <property type="molecule type" value="Genomic_DNA"/>
</dbReference>
<comment type="caution">
    <text evidence="1">The sequence shown here is derived from an EMBL/GenBank/DDBJ whole genome shotgun (WGS) entry which is preliminary data.</text>
</comment>
<proteinExistence type="predicted"/>
<sequence length="228" mass="25695">MDRSPTPQEIRSVARKAVEAFSRYNLDCCLFGSAGCALYGVSRTPNDVDLIVVTSSYTTEMLKQLLVSTARATFYLRPAKTPGATYKVLFAKLSPGDFRYRSCKVDILVPGILNIPSVPSHHILRIDGLPVMPLIALLLLKLQGWEDHRTSSRWDMQQKQYVDVRDINQLLQIAVGRGENVRNATWLPQDFITTGQERLNRFLSVLRPASSQSWKTIGFDTDPTYAIF</sequence>
<gene>
    <name evidence="1" type="ORF">NM688_g6859</name>
</gene>
<dbReference type="Proteomes" id="UP001148662">
    <property type="component" value="Unassembled WGS sequence"/>
</dbReference>
<accession>A0ACC1SBL2</accession>
<evidence type="ECO:0000313" key="2">
    <source>
        <dbReference type="Proteomes" id="UP001148662"/>
    </source>
</evidence>
<name>A0ACC1SBL2_9APHY</name>
<reference evidence="1" key="1">
    <citation type="submission" date="2022-07" db="EMBL/GenBank/DDBJ databases">
        <title>Genome Sequence of Phlebia brevispora.</title>
        <authorList>
            <person name="Buettner E."/>
        </authorList>
    </citation>
    <scope>NUCLEOTIDE SEQUENCE</scope>
    <source>
        <strain evidence="1">MPL23</strain>
    </source>
</reference>
<protein>
    <submittedName>
        <fullName evidence="1">Uncharacterized protein</fullName>
    </submittedName>
</protein>
<organism evidence="1 2">
    <name type="scientific">Phlebia brevispora</name>
    <dbReference type="NCBI Taxonomy" id="194682"/>
    <lineage>
        <taxon>Eukaryota</taxon>
        <taxon>Fungi</taxon>
        <taxon>Dikarya</taxon>
        <taxon>Basidiomycota</taxon>
        <taxon>Agaricomycotina</taxon>
        <taxon>Agaricomycetes</taxon>
        <taxon>Polyporales</taxon>
        <taxon>Meruliaceae</taxon>
        <taxon>Phlebia</taxon>
    </lineage>
</organism>